<organism evidence="3 4">
    <name type="scientific">Streptomyces kaniharaensis</name>
    <dbReference type="NCBI Taxonomy" id="212423"/>
    <lineage>
        <taxon>Bacteria</taxon>
        <taxon>Bacillati</taxon>
        <taxon>Actinomycetota</taxon>
        <taxon>Actinomycetes</taxon>
        <taxon>Kitasatosporales</taxon>
        <taxon>Streptomycetaceae</taxon>
        <taxon>Streptomyces</taxon>
    </lineage>
</organism>
<evidence type="ECO:0000259" key="2">
    <source>
        <dbReference type="Pfam" id="PF13559"/>
    </source>
</evidence>
<keyword evidence="1" id="KW-1133">Transmembrane helix</keyword>
<reference evidence="3 4" key="1">
    <citation type="submission" date="2019-09" db="EMBL/GenBank/DDBJ databases">
        <title>Genome Sequences of Streptomyces kaniharaensis ATCC 21070.</title>
        <authorList>
            <person name="Zhu W."/>
            <person name="De Crecy-Lagard V."/>
            <person name="Richards N.G."/>
        </authorList>
    </citation>
    <scope>NUCLEOTIDE SEQUENCE [LARGE SCALE GENOMIC DNA]</scope>
    <source>
        <strain evidence="3 4">SF-557</strain>
    </source>
</reference>
<gene>
    <name evidence="3" type="ORF">F7Q99_27045</name>
</gene>
<evidence type="ECO:0000256" key="1">
    <source>
        <dbReference type="SAM" id="Phobius"/>
    </source>
</evidence>
<dbReference type="OrthoDB" id="4571933at2"/>
<proteinExistence type="predicted"/>
<dbReference type="InterPro" id="IPR025403">
    <property type="entry name" value="TgpA-like_C"/>
</dbReference>
<evidence type="ECO:0000313" key="4">
    <source>
        <dbReference type="Proteomes" id="UP000450000"/>
    </source>
</evidence>
<feature type="domain" description="Protein-glutamine gamma-glutamyltransferase-like C-terminal" evidence="2">
    <location>
        <begin position="223"/>
        <end position="292"/>
    </location>
</feature>
<feature type="transmembrane region" description="Helical" evidence="1">
    <location>
        <begin position="41"/>
        <end position="66"/>
    </location>
</feature>
<keyword evidence="1" id="KW-0812">Transmembrane</keyword>
<accession>A0A6N7KYF0</accession>
<evidence type="ECO:0000313" key="3">
    <source>
        <dbReference type="EMBL" id="MQS15825.1"/>
    </source>
</evidence>
<feature type="transmembrane region" description="Helical" evidence="1">
    <location>
        <begin position="12"/>
        <end position="29"/>
    </location>
</feature>
<name>A0A6N7KYF0_9ACTN</name>
<protein>
    <submittedName>
        <fullName evidence="3">DUF4129 domain-containing protein</fullName>
    </submittedName>
</protein>
<dbReference type="Pfam" id="PF13559">
    <property type="entry name" value="DUF4129"/>
    <property type="match status" value="1"/>
</dbReference>
<comment type="caution">
    <text evidence="3">The sequence shown here is derived from an EMBL/GenBank/DDBJ whole genome shotgun (WGS) entry which is preliminary data.</text>
</comment>
<feature type="transmembrane region" description="Helical" evidence="1">
    <location>
        <begin position="148"/>
        <end position="175"/>
    </location>
</feature>
<feature type="transmembrane region" description="Helical" evidence="1">
    <location>
        <begin position="87"/>
        <end position="107"/>
    </location>
</feature>
<keyword evidence="1" id="KW-0472">Membrane</keyword>
<dbReference type="RefSeq" id="WP_153465550.1">
    <property type="nucleotide sequence ID" value="NZ_WBOF01000001.1"/>
</dbReference>
<dbReference type="EMBL" id="WBOF01000001">
    <property type="protein sequence ID" value="MQS15825.1"/>
    <property type="molecule type" value="Genomic_DNA"/>
</dbReference>
<keyword evidence="4" id="KW-1185">Reference proteome</keyword>
<dbReference type="Proteomes" id="UP000450000">
    <property type="component" value="Unassembled WGS sequence"/>
</dbReference>
<dbReference type="AlphaFoldDB" id="A0A6N7KYF0"/>
<sequence length="311" mass="31908">MPLCTGRRGGRAVGVLLVVVGLVAAAVALRSDGGLLGRASAGPVTTIGLVVLLGLGWAVLVGRFAVRFREEVRTLDGPTPQAERLREAAALLLPLAAGAVPVLMLVFHSRVGAGLTLPHPVPLPSLSPKPQPAAHAPWPQVPVEAGGLLGGMFAALLGVLALAAVALAVTLLALLRRRRAGRPAAPAPLAAAPTRQEEVLAEAVASGRRALEGGDARAAVIACYAAMEGSLAASGVARKASESPTELLERALADRRVDAVPARKLTALFREARYSTHELDENHVRRARAALDEIAAGLADAADVTGVGDER</sequence>